<dbReference type="RefSeq" id="WP_197356616.1">
    <property type="nucleotide sequence ID" value="NZ_CP036298.1"/>
</dbReference>
<dbReference type="GO" id="GO:0019867">
    <property type="term" value="C:outer membrane"/>
    <property type="evidence" value="ECO:0007669"/>
    <property type="project" value="InterPro"/>
</dbReference>
<comment type="subcellular location">
    <subcellularLocation>
        <location evidence="1">Membrane</location>
    </subcellularLocation>
</comment>
<feature type="compositionally biased region" description="Low complexity" evidence="3">
    <location>
        <begin position="107"/>
        <end position="121"/>
    </location>
</feature>
<feature type="region of interest" description="Disordered" evidence="3">
    <location>
        <begin position="70"/>
        <end position="174"/>
    </location>
</feature>
<feature type="domain" description="Bacterial surface antigen (D15)" evidence="4">
    <location>
        <begin position="351"/>
        <end position="649"/>
    </location>
</feature>
<dbReference type="InterPro" id="IPR000184">
    <property type="entry name" value="Bac_surfAg_D15"/>
</dbReference>
<gene>
    <name evidence="5" type="primary">tamA</name>
    <name evidence="5" type="ORF">Q31a_22390</name>
</gene>
<dbReference type="Pfam" id="PF01103">
    <property type="entry name" value="Omp85"/>
    <property type="match status" value="1"/>
</dbReference>
<evidence type="ECO:0000313" key="6">
    <source>
        <dbReference type="Proteomes" id="UP000318017"/>
    </source>
</evidence>
<dbReference type="Proteomes" id="UP000318017">
    <property type="component" value="Chromosome"/>
</dbReference>
<sequence length="651" mass="69499">MRQDVLNTKPSGWGPLCATLILGGLCLAATGCRMAHTPAISDDYDLPTSKYRSGTGSGGDDVATYEAANPSASHSLQSQLVKSPAVPDTGVGENASEASQAVSTMRSPSSTSPAVTTASATIRGQSPDQWNGATAGGTDLYRTPMQASQPSATGPPAASPATNNWYAPQTGPGTPVQYTAPAQPATQAAPYSGNPYGTPATGQVLPPPTVGTGNSLPPPTNYGSPNYGYGSPGSYQGGGLLASPSDYGATLAPGASSVPYDNNGSLVAPGSVPNFDPTIGITAPSLNRNQPRERTSPLDVYVTEGRTGRITLGGSVNSDLGVAGQLVIDERNFDIRRFPRNWDDLWSGRAFRGYGQTFRAEIMPGTQVERYTVSWSERNLFGYLPYSLTVGGFLYSRQYRDWTEQRLGGRVSLGYEITKDIALSGEIRMEDVKLYDPRIAGVAELDDSIGSTDLYTARARLARDTRDSPFMATEGGLLEVIVDQVFGERDYTRGQVNISRYFLIHERPDQGGRHTLASTWKFGFTGSDTPIFENYFAGGYSTMRGFSFRGASPKVGDVQVGGEFMFLGSLEYVFPLTADEMLRGVAFVDYGTIEQEIEIDADNFRVAPGLGLRVSVPALGPAPLAFDFAVPVAYADSDDRQIFSFFMGMTR</sequence>
<evidence type="ECO:0000313" key="5">
    <source>
        <dbReference type="EMBL" id="QDV23929.1"/>
    </source>
</evidence>
<feature type="region of interest" description="Disordered" evidence="3">
    <location>
        <begin position="43"/>
        <end position="62"/>
    </location>
</feature>
<feature type="compositionally biased region" description="Polar residues" evidence="3">
    <location>
        <begin position="122"/>
        <end position="132"/>
    </location>
</feature>
<keyword evidence="2" id="KW-0472">Membrane</keyword>
<reference evidence="5 6" key="1">
    <citation type="submission" date="2019-02" db="EMBL/GenBank/DDBJ databases">
        <title>Deep-cultivation of Planctomycetes and their phenomic and genomic characterization uncovers novel biology.</title>
        <authorList>
            <person name="Wiegand S."/>
            <person name="Jogler M."/>
            <person name="Boedeker C."/>
            <person name="Pinto D."/>
            <person name="Vollmers J."/>
            <person name="Rivas-Marin E."/>
            <person name="Kohn T."/>
            <person name="Peeters S.H."/>
            <person name="Heuer A."/>
            <person name="Rast P."/>
            <person name="Oberbeckmann S."/>
            <person name="Bunk B."/>
            <person name="Jeske O."/>
            <person name="Meyerdierks A."/>
            <person name="Storesund J.E."/>
            <person name="Kallscheuer N."/>
            <person name="Luecker S."/>
            <person name="Lage O.M."/>
            <person name="Pohl T."/>
            <person name="Merkel B.J."/>
            <person name="Hornburger P."/>
            <person name="Mueller R.-W."/>
            <person name="Bruemmer F."/>
            <person name="Labrenz M."/>
            <person name="Spormann A.M."/>
            <person name="Op den Camp H."/>
            <person name="Overmann J."/>
            <person name="Amann R."/>
            <person name="Jetten M.S.M."/>
            <person name="Mascher T."/>
            <person name="Medema M.H."/>
            <person name="Devos D.P."/>
            <person name="Kaster A.-K."/>
            <person name="Ovreas L."/>
            <person name="Rohde M."/>
            <person name="Galperin M.Y."/>
            <person name="Jogler C."/>
        </authorList>
    </citation>
    <scope>NUCLEOTIDE SEQUENCE [LARGE SCALE GENOMIC DNA]</scope>
    <source>
        <strain evidence="5 6">Q31a</strain>
    </source>
</reference>
<dbReference type="Gene3D" id="2.40.160.50">
    <property type="entry name" value="membrane protein fhac: a member of the omp85/tpsb transporter family"/>
    <property type="match status" value="1"/>
</dbReference>
<feature type="compositionally biased region" description="Low complexity" evidence="3">
    <location>
        <begin position="146"/>
        <end position="162"/>
    </location>
</feature>
<evidence type="ECO:0000256" key="1">
    <source>
        <dbReference type="ARBA" id="ARBA00004370"/>
    </source>
</evidence>
<organism evidence="5 6">
    <name type="scientific">Aureliella helgolandensis</name>
    <dbReference type="NCBI Taxonomy" id="2527968"/>
    <lineage>
        <taxon>Bacteria</taxon>
        <taxon>Pseudomonadati</taxon>
        <taxon>Planctomycetota</taxon>
        <taxon>Planctomycetia</taxon>
        <taxon>Pirellulales</taxon>
        <taxon>Pirellulaceae</taxon>
        <taxon>Aureliella</taxon>
    </lineage>
</organism>
<accession>A0A518G5T4</accession>
<dbReference type="AlphaFoldDB" id="A0A518G5T4"/>
<evidence type="ECO:0000256" key="3">
    <source>
        <dbReference type="SAM" id="MobiDB-lite"/>
    </source>
</evidence>
<evidence type="ECO:0000259" key="4">
    <source>
        <dbReference type="Pfam" id="PF01103"/>
    </source>
</evidence>
<dbReference type="KEGG" id="ahel:Q31a_22390"/>
<proteinExistence type="predicted"/>
<name>A0A518G5T4_9BACT</name>
<dbReference type="EMBL" id="CP036298">
    <property type="protein sequence ID" value="QDV23929.1"/>
    <property type="molecule type" value="Genomic_DNA"/>
</dbReference>
<feature type="region of interest" description="Disordered" evidence="3">
    <location>
        <begin position="209"/>
        <end position="229"/>
    </location>
</feature>
<feature type="compositionally biased region" description="Polar residues" evidence="3">
    <location>
        <begin position="96"/>
        <end position="106"/>
    </location>
</feature>
<feature type="compositionally biased region" description="Polar residues" evidence="3">
    <location>
        <begin position="70"/>
        <end position="81"/>
    </location>
</feature>
<protein>
    <submittedName>
        <fullName evidence="5">Translocation and assembly module TamA</fullName>
    </submittedName>
</protein>
<dbReference type="PROSITE" id="PS51257">
    <property type="entry name" value="PROKAR_LIPOPROTEIN"/>
    <property type="match status" value="1"/>
</dbReference>
<evidence type="ECO:0000256" key="2">
    <source>
        <dbReference type="ARBA" id="ARBA00023136"/>
    </source>
</evidence>
<keyword evidence="6" id="KW-1185">Reference proteome</keyword>